<dbReference type="STRING" id="1855383.SAMN05216548_102394"/>
<evidence type="ECO:0000256" key="1">
    <source>
        <dbReference type="ARBA" id="ARBA00001946"/>
    </source>
</evidence>
<dbReference type="InterPro" id="IPR040442">
    <property type="entry name" value="Pyrv_kinase-like_dom_sf"/>
</dbReference>
<evidence type="ECO:0000256" key="2">
    <source>
        <dbReference type="ARBA" id="ARBA00022723"/>
    </source>
</evidence>
<feature type="domain" description="HpcH/HpaI aldolase/citrate lyase" evidence="4">
    <location>
        <begin position="22"/>
        <end position="240"/>
    </location>
</feature>
<keyword evidence="6" id="KW-1185">Reference proteome</keyword>
<dbReference type="GO" id="GO:0000287">
    <property type="term" value="F:magnesium ion binding"/>
    <property type="evidence" value="ECO:0007669"/>
    <property type="project" value="TreeGrafter"/>
</dbReference>
<evidence type="ECO:0000313" key="6">
    <source>
        <dbReference type="Proteomes" id="UP000199647"/>
    </source>
</evidence>
<evidence type="ECO:0000259" key="4">
    <source>
        <dbReference type="Pfam" id="PF03328"/>
    </source>
</evidence>
<dbReference type="OrthoDB" id="9800547at2"/>
<dbReference type="EMBL" id="FOFG01000002">
    <property type="protein sequence ID" value="SEQ10121.1"/>
    <property type="molecule type" value="Genomic_DNA"/>
</dbReference>
<dbReference type="SUPFAM" id="SSF51621">
    <property type="entry name" value="Phosphoenolpyruvate/pyruvate domain"/>
    <property type="match status" value="1"/>
</dbReference>
<dbReference type="GO" id="GO:0016829">
    <property type="term" value="F:lyase activity"/>
    <property type="evidence" value="ECO:0007669"/>
    <property type="project" value="UniProtKB-KW"/>
</dbReference>
<evidence type="ECO:0000313" key="5">
    <source>
        <dbReference type="EMBL" id="SEQ10121.1"/>
    </source>
</evidence>
<reference evidence="5 6" key="1">
    <citation type="submission" date="2016-10" db="EMBL/GenBank/DDBJ databases">
        <authorList>
            <person name="de Groot N.N."/>
        </authorList>
    </citation>
    <scope>NUCLEOTIDE SEQUENCE [LARGE SCALE GENOMIC DNA]</scope>
    <source>
        <strain evidence="5 6">A52C2</strain>
    </source>
</reference>
<sequence length="266" mass="27379">MVHPAVKSGPALKIDAKTPCFLLVRGDDPDALSAALRSDAEALVFDLAGVPSERRGTVRRAVLAALREARNGGRRRLLAVRVGGIRDPLSEGDLDVVVTGGPDAVLLAACEGAADLQRLSARLSVREALHDLADGSTAIVASIDTPAGLLLLPELSRAAGRLAALTWSAEALAVHLGIPANDPGDWPHPLQLARSLVVFAASSSGVAALDTAAPPGTAPEPLRRLAESARRDGFAGMLAAGPDQFTVLQEAFGTPPLSRRHPPGGA</sequence>
<evidence type="ECO:0000256" key="3">
    <source>
        <dbReference type="ARBA" id="ARBA00022842"/>
    </source>
</evidence>
<keyword evidence="3" id="KW-0460">Magnesium</keyword>
<dbReference type="InterPro" id="IPR015813">
    <property type="entry name" value="Pyrv/PenolPyrv_kinase-like_dom"/>
</dbReference>
<gene>
    <name evidence="5" type="ORF">SAMN05216548_102394</name>
</gene>
<dbReference type="GO" id="GO:0006107">
    <property type="term" value="P:oxaloacetate metabolic process"/>
    <property type="evidence" value="ECO:0007669"/>
    <property type="project" value="TreeGrafter"/>
</dbReference>
<dbReference type="Proteomes" id="UP000199647">
    <property type="component" value="Unassembled WGS sequence"/>
</dbReference>
<dbReference type="PANTHER" id="PTHR32308">
    <property type="entry name" value="LYASE BETA SUBUNIT, PUTATIVE (AFU_ORTHOLOGUE AFUA_4G13030)-RELATED"/>
    <property type="match status" value="1"/>
</dbReference>
<proteinExistence type="predicted"/>
<keyword evidence="5" id="KW-0456">Lyase</keyword>
<comment type="cofactor">
    <cofactor evidence="1">
        <name>Mg(2+)</name>
        <dbReference type="ChEBI" id="CHEBI:18420"/>
    </cofactor>
</comment>
<dbReference type="PANTHER" id="PTHR32308:SF0">
    <property type="entry name" value="HPCH_HPAI ALDOLASE_CITRATE LYASE DOMAIN-CONTAINING PROTEIN"/>
    <property type="match status" value="1"/>
</dbReference>
<keyword evidence="2" id="KW-0479">Metal-binding</keyword>
<dbReference type="AlphaFoldDB" id="A0A1H9D9T9"/>
<dbReference type="InterPro" id="IPR005000">
    <property type="entry name" value="Aldolase/citrate-lyase_domain"/>
</dbReference>
<name>A0A1H9D9T9_9HYPH</name>
<organism evidence="5 6">
    <name type="scientific">Faunimonas pinastri</name>
    <dbReference type="NCBI Taxonomy" id="1855383"/>
    <lineage>
        <taxon>Bacteria</taxon>
        <taxon>Pseudomonadati</taxon>
        <taxon>Pseudomonadota</taxon>
        <taxon>Alphaproteobacteria</taxon>
        <taxon>Hyphomicrobiales</taxon>
        <taxon>Afifellaceae</taxon>
        <taxon>Faunimonas</taxon>
    </lineage>
</organism>
<dbReference type="Pfam" id="PF03328">
    <property type="entry name" value="HpcH_HpaI"/>
    <property type="match status" value="1"/>
</dbReference>
<protein>
    <submittedName>
        <fullName evidence="5">Citrate lyase subunit beta / citryl-CoA lyase</fullName>
    </submittedName>
</protein>
<dbReference type="Gene3D" id="3.20.20.60">
    <property type="entry name" value="Phosphoenolpyruvate-binding domains"/>
    <property type="match status" value="1"/>
</dbReference>
<accession>A0A1H9D9T9</accession>